<dbReference type="Gene3D" id="1.10.10.10">
    <property type="entry name" value="Winged helix-like DNA-binding domain superfamily/Winged helix DNA-binding domain"/>
    <property type="match status" value="1"/>
</dbReference>
<evidence type="ECO:0000256" key="3">
    <source>
        <dbReference type="ARBA" id="ARBA00023163"/>
    </source>
</evidence>
<dbReference type="AlphaFoldDB" id="A0A9W6R3A8"/>
<name>A0A9W6R3A8_9PSEU</name>
<dbReference type="Pfam" id="PF01614">
    <property type="entry name" value="IclR_C"/>
    <property type="match status" value="1"/>
</dbReference>
<dbReference type="InterPro" id="IPR036390">
    <property type="entry name" value="WH_DNA-bd_sf"/>
</dbReference>
<keyword evidence="3" id="KW-0804">Transcription</keyword>
<dbReference type="InterPro" id="IPR050707">
    <property type="entry name" value="HTH_MetabolicPath_Reg"/>
</dbReference>
<reference evidence="5" key="1">
    <citation type="submission" date="2023-03" db="EMBL/GenBank/DDBJ databases">
        <title>Amycolatopsis taiwanensis NBRC 103393.</title>
        <authorList>
            <person name="Ichikawa N."/>
            <person name="Sato H."/>
            <person name="Tonouchi N."/>
        </authorList>
    </citation>
    <scope>NUCLEOTIDE SEQUENCE</scope>
    <source>
        <strain evidence="5">NBRC 103393</strain>
    </source>
</reference>
<feature type="domain" description="IclR-ED" evidence="4">
    <location>
        <begin position="64"/>
        <end position="242"/>
    </location>
</feature>
<gene>
    <name evidence="5" type="ORF">Atai01_46750</name>
</gene>
<dbReference type="PANTHER" id="PTHR30136">
    <property type="entry name" value="HELIX-TURN-HELIX TRANSCRIPTIONAL REGULATOR, ICLR FAMILY"/>
    <property type="match status" value="1"/>
</dbReference>
<keyword evidence="6" id="KW-1185">Reference proteome</keyword>
<evidence type="ECO:0000256" key="1">
    <source>
        <dbReference type="ARBA" id="ARBA00023015"/>
    </source>
</evidence>
<accession>A0A9W6R3A8</accession>
<comment type="caution">
    <text evidence="5">The sequence shown here is derived from an EMBL/GenBank/DDBJ whole genome shotgun (WGS) entry which is preliminary data.</text>
</comment>
<dbReference type="SUPFAM" id="SSF55781">
    <property type="entry name" value="GAF domain-like"/>
    <property type="match status" value="1"/>
</dbReference>
<dbReference type="Proteomes" id="UP001165136">
    <property type="component" value="Unassembled WGS sequence"/>
</dbReference>
<dbReference type="InterPro" id="IPR029016">
    <property type="entry name" value="GAF-like_dom_sf"/>
</dbReference>
<dbReference type="GO" id="GO:0003677">
    <property type="term" value="F:DNA binding"/>
    <property type="evidence" value="ECO:0007669"/>
    <property type="project" value="UniProtKB-KW"/>
</dbReference>
<dbReference type="SMART" id="SM00346">
    <property type="entry name" value="HTH_ICLR"/>
    <property type="match status" value="1"/>
</dbReference>
<dbReference type="PANTHER" id="PTHR30136:SF24">
    <property type="entry name" value="HTH-TYPE TRANSCRIPTIONAL REPRESSOR ALLR"/>
    <property type="match status" value="1"/>
</dbReference>
<dbReference type="RefSeq" id="WP_052372930.1">
    <property type="nucleotide sequence ID" value="NZ_BSTI01000010.1"/>
</dbReference>
<evidence type="ECO:0000259" key="4">
    <source>
        <dbReference type="PROSITE" id="PS51078"/>
    </source>
</evidence>
<dbReference type="Gene3D" id="3.30.450.40">
    <property type="match status" value="1"/>
</dbReference>
<evidence type="ECO:0000313" key="5">
    <source>
        <dbReference type="EMBL" id="GLY68056.1"/>
    </source>
</evidence>
<dbReference type="GO" id="GO:0045892">
    <property type="term" value="P:negative regulation of DNA-templated transcription"/>
    <property type="evidence" value="ECO:0007669"/>
    <property type="project" value="TreeGrafter"/>
</dbReference>
<dbReference type="InterPro" id="IPR005471">
    <property type="entry name" value="Tscrpt_reg_IclR_N"/>
</dbReference>
<evidence type="ECO:0000313" key="6">
    <source>
        <dbReference type="Proteomes" id="UP001165136"/>
    </source>
</evidence>
<dbReference type="EMBL" id="BSTI01000010">
    <property type="protein sequence ID" value="GLY68056.1"/>
    <property type="molecule type" value="Genomic_DNA"/>
</dbReference>
<dbReference type="SUPFAM" id="SSF46785">
    <property type="entry name" value="Winged helix' DNA-binding domain"/>
    <property type="match status" value="1"/>
</dbReference>
<proteinExistence type="predicted"/>
<keyword evidence="1" id="KW-0805">Transcription regulation</keyword>
<sequence>MAERSELTSLDRGLRVLAFIQDRGQAEVSDVMAGLGLPSSSAYRYVRLLKQAGFLAEVDGMLQPSRRLADRSADRSEHLVDLARPVLIGLRRDSGLNVALTVRVHAAALCLDARYSGSGSVAFRPGQILALYAGASATPLLATAPEPVIRQVLQGKLPRFTAATPDAGTLRRELAVIRRQGFHVSRGWLTPGMSAIGVPVLVAGSCLCALSMVGRDRDLAEPAEPIELLRAAAADIVSQLPSSVSTVWTPPDDEVRHGG</sequence>
<dbReference type="PROSITE" id="PS51078">
    <property type="entry name" value="ICLR_ED"/>
    <property type="match status" value="1"/>
</dbReference>
<evidence type="ECO:0000256" key="2">
    <source>
        <dbReference type="ARBA" id="ARBA00023125"/>
    </source>
</evidence>
<protein>
    <submittedName>
        <fullName evidence="5">Transcriptional regulator</fullName>
    </submittedName>
</protein>
<dbReference type="Pfam" id="PF09339">
    <property type="entry name" value="HTH_IclR"/>
    <property type="match status" value="1"/>
</dbReference>
<keyword evidence="2" id="KW-0238">DNA-binding</keyword>
<organism evidence="5 6">
    <name type="scientific">Amycolatopsis taiwanensis</name>
    <dbReference type="NCBI Taxonomy" id="342230"/>
    <lineage>
        <taxon>Bacteria</taxon>
        <taxon>Bacillati</taxon>
        <taxon>Actinomycetota</taxon>
        <taxon>Actinomycetes</taxon>
        <taxon>Pseudonocardiales</taxon>
        <taxon>Pseudonocardiaceae</taxon>
        <taxon>Amycolatopsis</taxon>
    </lineage>
</organism>
<dbReference type="InterPro" id="IPR014757">
    <property type="entry name" value="Tscrpt_reg_IclR_C"/>
</dbReference>
<dbReference type="GO" id="GO:0003700">
    <property type="term" value="F:DNA-binding transcription factor activity"/>
    <property type="evidence" value="ECO:0007669"/>
    <property type="project" value="TreeGrafter"/>
</dbReference>
<dbReference type="InterPro" id="IPR036388">
    <property type="entry name" value="WH-like_DNA-bd_sf"/>
</dbReference>